<organism evidence="4 5">
    <name type="scientific">Dichomitus squalens (strain LYAD-421)</name>
    <name type="common">Western red white-rot fungus</name>
    <dbReference type="NCBI Taxonomy" id="732165"/>
    <lineage>
        <taxon>Eukaryota</taxon>
        <taxon>Fungi</taxon>
        <taxon>Dikarya</taxon>
        <taxon>Basidiomycota</taxon>
        <taxon>Agaricomycotina</taxon>
        <taxon>Agaricomycetes</taxon>
        <taxon>Polyporales</taxon>
        <taxon>Polyporaceae</taxon>
        <taxon>Dichomitus</taxon>
    </lineage>
</organism>
<gene>
    <name evidence="4" type="ORF">DICSQDRAFT_23763</name>
</gene>
<dbReference type="PROSITE" id="PS50294">
    <property type="entry name" value="WD_REPEATS_REGION"/>
    <property type="match status" value="5"/>
</dbReference>
<evidence type="ECO:0000256" key="1">
    <source>
        <dbReference type="ARBA" id="ARBA00022574"/>
    </source>
</evidence>
<proteinExistence type="predicted"/>
<name>R7SYE6_DICSQ</name>
<feature type="repeat" description="WD" evidence="3">
    <location>
        <begin position="212"/>
        <end position="253"/>
    </location>
</feature>
<feature type="repeat" description="WD" evidence="3">
    <location>
        <begin position="254"/>
        <end position="295"/>
    </location>
</feature>
<dbReference type="EMBL" id="JH719414">
    <property type="protein sequence ID" value="EJF60745.1"/>
    <property type="molecule type" value="Genomic_DNA"/>
</dbReference>
<sequence length="325" mass="35079">GHDSPVTTLVVSPDGRLVATASTDSTIILWDARDACISQEWFTRHGEVWCLAFSPDGRRLASAGEDGKVAIWDISGSSHQVAVLEGHPATVFGCAWSSDGAYMASREGSGATRVWDGRTCRPRLFDGANYKYTNVEPLFSPDGRWLLAHNWSGCGVWDVGSGAHLALQFNDDGDHGASAAAFSPENAYVAVGYNSGTIRIWDMATRQAHLHLNAHTYRIHDVAFSPDGRLLLSVSNDKTVKIWDAHTGAMVQSLEGHEKLVWKACFSPCGKYVGSASGDKTVRVWRTSDGSCLATLPDHGDKVRHVAFTSDGTMLWSAADNGTVL</sequence>
<feature type="non-terminal residue" evidence="4">
    <location>
        <position position="1"/>
    </location>
</feature>
<dbReference type="AlphaFoldDB" id="R7SYE6"/>
<feature type="repeat" description="WD" evidence="3">
    <location>
        <begin position="48"/>
        <end position="82"/>
    </location>
</feature>
<feature type="repeat" description="WD" evidence="3">
    <location>
        <begin position="84"/>
        <end position="116"/>
    </location>
</feature>
<feature type="repeat" description="WD" evidence="3">
    <location>
        <begin position="1"/>
        <end position="31"/>
    </location>
</feature>
<dbReference type="KEGG" id="dsq:DICSQDRAFT_23763"/>
<evidence type="ECO:0000313" key="5">
    <source>
        <dbReference type="Proteomes" id="UP000053319"/>
    </source>
</evidence>
<evidence type="ECO:0000256" key="2">
    <source>
        <dbReference type="ARBA" id="ARBA00022737"/>
    </source>
</evidence>
<dbReference type="InterPro" id="IPR020472">
    <property type="entry name" value="WD40_PAC1"/>
</dbReference>
<dbReference type="InterPro" id="IPR036322">
    <property type="entry name" value="WD40_repeat_dom_sf"/>
</dbReference>
<dbReference type="InterPro" id="IPR001680">
    <property type="entry name" value="WD40_rpt"/>
</dbReference>
<dbReference type="RefSeq" id="XP_007366582.1">
    <property type="nucleotide sequence ID" value="XM_007366520.1"/>
</dbReference>
<dbReference type="PANTHER" id="PTHR44129">
    <property type="entry name" value="WD REPEAT-CONTAINING PROTEIN POP1"/>
    <property type="match status" value="1"/>
</dbReference>
<feature type="repeat" description="WD" evidence="3">
    <location>
        <begin position="181"/>
        <end position="211"/>
    </location>
</feature>
<protein>
    <submittedName>
        <fullName evidence="4">WD40 repeat-like protein</fullName>
    </submittedName>
</protein>
<dbReference type="SMART" id="SM00320">
    <property type="entry name" value="WD40"/>
    <property type="match status" value="7"/>
</dbReference>
<dbReference type="Pfam" id="PF00400">
    <property type="entry name" value="WD40"/>
    <property type="match status" value="7"/>
</dbReference>
<evidence type="ECO:0000256" key="3">
    <source>
        <dbReference type="PROSITE-ProRule" id="PRU00221"/>
    </source>
</evidence>
<dbReference type="Gene3D" id="2.130.10.10">
    <property type="entry name" value="YVTN repeat-like/Quinoprotein amine dehydrogenase"/>
    <property type="match status" value="3"/>
</dbReference>
<dbReference type="InterPro" id="IPR015943">
    <property type="entry name" value="WD40/YVTN_repeat-like_dom_sf"/>
</dbReference>
<dbReference type="HOGENOM" id="CLU_000288_57_33_1"/>
<dbReference type="Proteomes" id="UP000053319">
    <property type="component" value="Unassembled WGS sequence"/>
</dbReference>
<keyword evidence="2" id="KW-0677">Repeat</keyword>
<dbReference type="PROSITE" id="PS50082">
    <property type="entry name" value="WD_REPEATS_2"/>
    <property type="match status" value="6"/>
</dbReference>
<feature type="non-terminal residue" evidence="4">
    <location>
        <position position="325"/>
    </location>
</feature>
<reference evidence="4 5" key="1">
    <citation type="journal article" date="2012" name="Science">
        <title>The Paleozoic origin of enzymatic lignin decomposition reconstructed from 31 fungal genomes.</title>
        <authorList>
            <person name="Floudas D."/>
            <person name="Binder M."/>
            <person name="Riley R."/>
            <person name="Barry K."/>
            <person name="Blanchette R.A."/>
            <person name="Henrissat B."/>
            <person name="Martinez A.T."/>
            <person name="Otillar R."/>
            <person name="Spatafora J.W."/>
            <person name="Yadav J.S."/>
            <person name="Aerts A."/>
            <person name="Benoit I."/>
            <person name="Boyd A."/>
            <person name="Carlson A."/>
            <person name="Copeland A."/>
            <person name="Coutinho P.M."/>
            <person name="de Vries R.P."/>
            <person name="Ferreira P."/>
            <person name="Findley K."/>
            <person name="Foster B."/>
            <person name="Gaskell J."/>
            <person name="Glotzer D."/>
            <person name="Gorecki P."/>
            <person name="Heitman J."/>
            <person name="Hesse C."/>
            <person name="Hori C."/>
            <person name="Igarashi K."/>
            <person name="Jurgens J.A."/>
            <person name="Kallen N."/>
            <person name="Kersten P."/>
            <person name="Kohler A."/>
            <person name="Kuees U."/>
            <person name="Kumar T.K.A."/>
            <person name="Kuo A."/>
            <person name="LaButti K."/>
            <person name="Larrondo L.F."/>
            <person name="Lindquist E."/>
            <person name="Ling A."/>
            <person name="Lombard V."/>
            <person name="Lucas S."/>
            <person name="Lundell T."/>
            <person name="Martin R."/>
            <person name="McLaughlin D.J."/>
            <person name="Morgenstern I."/>
            <person name="Morin E."/>
            <person name="Murat C."/>
            <person name="Nagy L.G."/>
            <person name="Nolan M."/>
            <person name="Ohm R.A."/>
            <person name="Patyshakuliyeva A."/>
            <person name="Rokas A."/>
            <person name="Ruiz-Duenas F.J."/>
            <person name="Sabat G."/>
            <person name="Salamov A."/>
            <person name="Samejima M."/>
            <person name="Schmutz J."/>
            <person name="Slot J.C."/>
            <person name="St John F."/>
            <person name="Stenlid J."/>
            <person name="Sun H."/>
            <person name="Sun S."/>
            <person name="Syed K."/>
            <person name="Tsang A."/>
            <person name="Wiebenga A."/>
            <person name="Young D."/>
            <person name="Pisabarro A."/>
            <person name="Eastwood D.C."/>
            <person name="Martin F."/>
            <person name="Cullen D."/>
            <person name="Grigoriev I.V."/>
            <person name="Hibbett D.S."/>
        </authorList>
    </citation>
    <scope>NUCLEOTIDE SEQUENCE [LARGE SCALE GENOMIC DNA]</scope>
    <source>
        <strain evidence="4 5">LYAD-421 SS1</strain>
    </source>
</reference>
<dbReference type="PROSITE" id="PS00678">
    <property type="entry name" value="WD_REPEATS_1"/>
    <property type="match status" value="2"/>
</dbReference>
<dbReference type="PRINTS" id="PR00320">
    <property type="entry name" value="GPROTEINBRPT"/>
</dbReference>
<accession>R7SYE6</accession>
<dbReference type="GeneID" id="18841628"/>
<dbReference type="OMA" id="SAVNMAC"/>
<keyword evidence="1 3" id="KW-0853">WD repeat</keyword>
<evidence type="ECO:0000313" key="4">
    <source>
        <dbReference type="EMBL" id="EJF60745.1"/>
    </source>
</evidence>
<dbReference type="SUPFAM" id="SSF50978">
    <property type="entry name" value="WD40 repeat-like"/>
    <property type="match status" value="1"/>
</dbReference>
<dbReference type="InterPro" id="IPR050349">
    <property type="entry name" value="WD_LIS1/nudF_dynein_reg"/>
</dbReference>
<dbReference type="CDD" id="cd00200">
    <property type="entry name" value="WD40"/>
    <property type="match status" value="1"/>
</dbReference>
<dbReference type="InterPro" id="IPR019775">
    <property type="entry name" value="WD40_repeat_CS"/>
</dbReference>